<reference evidence="1" key="1">
    <citation type="submission" date="2020-11" db="EMBL/GenBank/DDBJ databases">
        <authorList>
            <consortium name="DOE Joint Genome Institute"/>
            <person name="Ahrendt S."/>
            <person name="Riley R."/>
            <person name="Andreopoulos W."/>
            <person name="Labutti K."/>
            <person name="Pangilinan J."/>
            <person name="Ruiz-Duenas F.J."/>
            <person name="Barrasa J.M."/>
            <person name="Sanchez-Garcia M."/>
            <person name="Camarero S."/>
            <person name="Miyauchi S."/>
            <person name="Serrano A."/>
            <person name="Linde D."/>
            <person name="Babiker R."/>
            <person name="Drula E."/>
            <person name="Ayuso-Fernandez I."/>
            <person name="Pacheco R."/>
            <person name="Padilla G."/>
            <person name="Ferreira P."/>
            <person name="Barriuso J."/>
            <person name="Kellner H."/>
            <person name="Castanera R."/>
            <person name="Alfaro M."/>
            <person name="Ramirez L."/>
            <person name="Pisabarro A.G."/>
            <person name="Kuo A."/>
            <person name="Tritt A."/>
            <person name="Lipzen A."/>
            <person name="He G."/>
            <person name="Yan M."/>
            <person name="Ng V."/>
            <person name="Cullen D."/>
            <person name="Martin F."/>
            <person name="Rosso M.-N."/>
            <person name="Henrissat B."/>
            <person name="Hibbett D."/>
            <person name="Martinez A.T."/>
            <person name="Grigoriev I.V."/>
        </authorList>
    </citation>
    <scope>NUCLEOTIDE SEQUENCE</scope>
    <source>
        <strain evidence="1">CBS 506.95</strain>
    </source>
</reference>
<sequence length="144" mass="15779">MAFKDNFLKVPKLLPNGSNWILVRDQFRWSADACGLLRHIVEVVVEPTPPSVTSGSGMTPASGSASGAATTVEAAVQEDQKALRGFDILHDRWCQNEVTIKQAIANAVPDSVFNRIKAKRTAKEVWDALVAIYEERSLMVAIDL</sequence>
<name>A0A9P6EDJ0_9AGAR</name>
<dbReference type="OrthoDB" id="3269759at2759"/>
<gene>
    <name evidence="1" type="ORF">CPB83DRAFT_769650</name>
</gene>
<dbReference type="AlphaFoldDB" id="A0A9P6EDJ0"/>
<proteinExistence type="predicted"/>
<comment type="caution">
    <text evidence="1">The sequence shown here is derived from an EMBL/GenBank/DDBJ whole genome shotgun (WGS) entry which is preliminary data.</text>
</comment>
<organism evidence="1 2">
    <name type="scientific">Crepidotus variabilis</name>
    <dbReference type="NCBI Taxonomy" id="179855"/>
    <lineage>
        <taxon>Eukaryota</taxon>
        <taxon>Fungi</taxon>
        <taxon>Dikarya</taxon>
        <taxon>Basidiomycota</taxon>
        <taxon>Agaricomycotina</taxon>
        <taxon>Agaricomycetes</taxon>
        <taxon>Agaricomycetidae</taxon>
        <taxon>Agaricales</taxon>
        <taxon>Agaricineae</taxon>
        <taxon>Crepidotaceae</taxon>
        <taxon>Crepidotus</taxon>
    </lineage>
</organism>
<evidence type="ECO:0000313" key="2">
    <source>
        <dbReference type="Proteomes" id="UP000807306"/>
    </source>
</evidence>
<keyword evidence="2" id="KW-1185">Reference proteome</keyword>
<feature type="non-terminal residue" evidence="1">
    <location>
        <position position="144"/>
    </location>
</feature>
<dbReference type="EMBL" id="MU157867">
    <property type="protein sequence ID" value="KAF9526824.1"/>
    <property type="molecule type" value="Genomic_DNA"/>
</dbReference>
<dbReference type="Proteomes" id="UP000807306">
    <property type="component" value="Unassembled WGS sequence"/>
</dbReference>
<evidence type="ECO:0000313" key="1">
    <source>
        <dbReference type="EMBL" id="KAF9526824.1"/>
    </source>
</evidence>
<protein>
    <submittedName>
        <fullName evidence="1">Uncharacterized protein</fullName>
    </submittedName>
</protein>
<dbReference type="Pfam" id="PF14223">
    <property type="entry name" value="Retrotran_gag_2"/>
    <property type="match status" value="1"/>
</dbReference>
<accession>A0A9P6EDJ0</accession>